<keyword evidence="2" id="KW-1185">Reference proteome</keyword>
<evidence type="ECO:0000313" key="1">
    <source>
        <dbReference type="EMBL" id="CRL06315.1"/>
    </source>
</evidence>
<sequence length="60" mass="7053">MLRTMFKEWKIDFDINFVFCFALNHIKSLVSINMSKDARITENFYFIIDEASLSFSCSSS</sequence>
<accession>A0A1J1J1A1</accession>
<name>A0A1J1J1A1_9DIPT</name>
<dbReference type="Proteomes" id="UP000183832">
    <property type="component" value="Unassembled WGS sequence"/>
</dbReference>
<gene>
    <name evidence="1" type="ORF">CLUMA_CG019278</name>
</gene>
<reference evidence="1 2" key="1">
    <citation type="submission" date="2015-04" db="EMBL/GenBank/DDBJ databases">
        <authorList>
            <person name="Syromyatnikov M.Y."/>
            <person name="Popov V.N."/>
        </authorList>
    </citation>
    <scope>NUCLEOTIDE SEQUENCE [LARGE SCALE GENOMIC DNA]</scope>
</reference>
<organism evidence="1 2">
    <name type="scientific">Clunio marinus</name>
    <dbReference type="NCBI Taxonomy" id="568069"/>
    <lineage>
        <taxon>Eukaryota</taxon>
        <taxon>Metazoa</taxon>
        <taxon>Ecdysozoa</taxon>
        <taxon>Arthropoda</taxon>
        <taxon>Hexapoda</taxon>
        <taxon>Insecta</taxon>
        <taxon>Pterygota</taxon>
        <taxon>Neoptera</taxon>
        <taxon>Endopterygota</taxon>
        <taxon>Diptera</taxon>
        <taxon>Nematocera</taxon>
        <taxon>Chironomoidea</taxon>
        <taxon>Chironomidae</taxon>
        <taxon>Clunio</taxon>
    </lineage>
</organism>
<dbReference type="EMBL" id="CVRI01000066">
    <property type="protein sequence ID" value="CRL06315.1"/>
    <property type="molecule type" value="Genomic_DNA"/>
</dbReference>
<protein>
    <submittedName>
        <fullName evidence="1">CLUMA_CG019278, isoform A</fullName>
    </submittedName>
</protein>
<dbReference type="AlphaFoldDB" id="A0A1J1J1A1"/>
<evidence type="ECO:0000313" key="2">
    <source>
        <dbReference type="Proteomes" id="UP000183832"/>
    </source>
</evidence>
<proteinExistence type="predicted"/>